<proteinExistence type="inferred from homology"/>
<organism evidence="5 6">
    <name type="scientific">Aspergillus udagawae</name>
    <dbReference type="NCBI Taxonomy" id="91492"/>
    <lineage>
        <taxon>Eukaryota</taxon>
        <taxon>Fungi</taxon>
        <taxon>Dikarya</taxon>
        <taxon>Ascomycota</taxon>
        <taxon>Pezizomycotina</taxon>
        <taxon>Eurotiomycetes</taxon>
        <taxon>Eurotiomycetidae</taxon>
        <taxon>Eurotiales</taxon>
        <taxon>Aspergillaceae</taxon>
        <taxon>Aspergillus</taxon>
        <taxon>Aspergillus subgen. Fumigati</taxon>
    </lineage>
</organism>
<dbReference type="InterPro" id="IPR013154">
    <property type="entry name" value="ADH-like_N"/>
</dbReference>
<dbReference type="Gene3D" id="3.90.180.10">
    <property type="entry name" value="Medium-chain alcohol dehydrogenases, catalytic domain"/>
    <property type="match status" value="1"/>
</dbReference>
<feature type="region of interest" description="Disordered" evidence="3">
    <location>
        <begin position="127"/>
        <end position="169"/>
    </location>
</feature>
<reference evidence="5 6" key="1">
    <citation type="submission" date="2020-01" db="EMBL/GenBank/DDBJ databases">
        <title>Draft genome sequence of Aspergillus udagawae IFM 46972.</title>
        <authorList>
            <person name="Takahashi H."/>
            <person name="Yaguchi T."/>
        </authorList>
    </citation>
    <scope>NUCLEOTIDE SEQUENCE [LARGE SCALE GENOMIC DNA]</scope>
    <source>
        <strain evidence="5 6">IFM 46972</strain>
    </source>
</reference>
<evidence type="ECO:0000256" key="3">
    <source>
        <dbReference type="SAM" id="MobiDB-lite"/>
    </source>
</evidence>
<dbReference type="Proteomes" id="UP000465221">
    <property type="component" value="Unassembled WGS sequence"/>
</dbReference>
<comment type="similarity">
    <text evidence="1">Belongs to the zinc-containing alcohol dehydrogenase family.</text>
</comment>
<evidence type="ECO:0000313" key="6">
    <source>
        <dbReference type="Proteomes" id="UP000465221"/>
    </source>
</evidence>
<evidence type="ECO:0000256" key="2">
    <source>
        <dbReference type="ARBA" id="ARBA00023002"/>
    </source>
</evidence>
<dbReference type="PANTHER" id="PTHR45348">
    <property type="entry name" value="HYPOTHETICAL OXIDOREDUCTASE (EUROFUNG)"/>
    <property type="match status" value="1"/>
</dbReference>
<dbReference type="AlphaFoldDB" id="A0A8H3P5A7"/>
<dbReference type="EMBL" id="BLKC01000058">
    <property type="protein sequence ID" value="GFF44534.1"/>
    <property type="molecule type" value="Genomic_DNA"/>
</dbReference>
<evidence type="ECO:0000256" key="1">
    <source>
        <dbReference type="ARBA" id="ARBA00008072"/>
    </source>
</evidence>
<dbReference type="InterPro" id="IPR011032">
    <property type="entry name" value="GroES-like_sf"/>
</dbReference>
<gene>
    <name evidence="5" type="ORF">IFM46972_07576</name>
</gene>
<dbReference type="SUPFAM" id="SSF50129">
    <property type="entry name" value="GroES-like"/>
    <property type="match status" value="1"/>
</dbReference>
<feature type="compositionally biased region" description="Basic residues" evidence="3">
    <location>
        <begin position="150"/>
        <end position="166"/>
    </location>
</feature>
<evidence type="ECO:0000313" key="5">
    <source>
        <dbReference type="EMBL" id="GFF44534.1"/>
    </source>
</evidence>
<dbReference type="Pfam" id="PF08240">
    <property type="entry name" value="ADH_N"/>
    <property type="match status" value="1"/>
</dbReference>
<evidence type="ECO:0000259" key="4">
    <source>
        <dbReference type="Pfam" id="PF08240"/>
    </source>
</evidence>
<feature type="domain" description="Alcohol dehydrogenase-like N-terminal" evidence="4">
    <location>
        <begin position="21"/>
        <end position="73"/>
    </location>
</feature>
<sequence>MAQGPGKLAIQQDKPIHQLSPDTVIVKTAAVAINPVDAKMLGYSPAAGAILGHDFAGTVVALGGRVAGMVHGMNKLRRERRPARGFSAQGSLAYESRGGRVAGDQTRHRYAGSLQELCVPASLEQLHDRPSTMPNDKDNVNENPPEAKGKGVRPSRRRQHGNRHTRPPAWAIQILPLRGIDFSCH</sequence>
<name>A0A8H3P5A7_9EURO</name>
<comment type="caution">
    <text evidence="5">The sequence shown here is derived from an EMBL/GenBank/DDBJ whole genome shotgun (WGS) entry which is preliminary data.</text>
</comment>
<keyword evidence="2" id="KW-0560">Oxidoreductase</keyword>
<dbReference type="PANTHER" id="PTHR45348:SF2">
    <property type="entry name" value="ZINC-TYPE ALCOHOL DEHYDROGENASE-LIKE PROTEIN C2E1P3.01"/>
    <property type="match status" value="1"/>
</dbReference>
<protein>
    <submittedName>
        <fullName evidence="5">Uncharacterized protein YNL134C</fullName>
    </submittedName>
</protein>
<dbReference type="InterPro" id="IPR047122">
    <property type="entry name" value="Trans-enoyl_RdTase-like"/>
</dbReference>
<accession>A0A8H3P5A7</accession>
<feature type="compositionally biased region" description="Basic and acidic residues" evidence="3">
    <location>
        <begin position="127"/>
        <end position="149"/>
    </location>
</feature>
<dbReference type="GO" id="GO:0016651">
    <property type="term" value="F:oxidoreductase activity, acting on NAD(P)H"/>
    <property type="evidence" value="ECO:0007669"/>
    <property type="project" value="InterPro"/>
</dbReference>